<sequence length="335" mass="39067">MSTKNSRPSSNCNKSSFATSVQGRFTPDFRSDNIRSKSFDKQDTSSSHKALNTPNFSKHEGQKFSQEEYFDKQTTFGQDKKLQIPKLPLDTLLEEDSVSLNLSTICMETPENAVKKTTNEGNDFFKLLECPEEWEESDRNQNKKISCLDESSIVNRHFKALAQNNNVANVPPVNEILRKQTQRYDKALILLQAHFQTYKEHADKQIMSLTQELAETKAVFKCQMQERDKIAGYFKRKLKNAKAELENQYISYLETLEKKLIENEQSKIENNDKRIQQLRKDFERKASDSAREERTRSSSRGFNVLVEENKRLREDLTNLWKDTDKINQKLQKNKT</sequence>
<feature type="region of interest" description="Disordered" evidence="2">
    <location>
        <begin position="1"/>
        <end position="63"/>
    </location>
</feature>
<dbReference type="AlphaFoldDB" id="A0A1R2C773"/>
<proteinExistence type="predicted"/>
<keyword evidence="4" id="KW-1185">Reference proteome</keyword>
<evidence type="ECO:0000313" key="4">
    <source>
        <dbReference type="Proteomes" id="UP000187209"/>
    </source>
</evidence>
<gene>
    <name evidence="3" type="ORF">SteCoe_13955</name>
</gene>
<organism evidence="3 4">
    <name type="scientific">Stentor coeruleus</name>
    <dbReference type="NCBI Taxonomy" id="5963"/>
    <lineage>
        <taxon>Eukaryota</taxon>
        <taxon>Sar</taxon>
        <taxon>Alveolata</taxon>
        <taxon>Ciliophora</taxon>
        <taxon>Postciliodesmatophora</taxon>
        <taxon>Heterotrichea</taxon>
        <taxon>Heterotrichida</taxon>
        <taxon>Stentoridae</taxon>
        <taxon>Stentor</taxon>
    </lineage>
</organism>
<protein>
    <submittedName>
        <fullName evidence="3">Uncharacterized protein</fullName>
    </submittedName>
</protein>
<name>A0A1R2C773_9CILI</name>
<dbReference type="Proteomes" id="UP000187209">
    <property type="component" value="Unassembled WGS sequence"/>
</dbReference>
<comment type="caution">
    <text evidence="3">The sequence shown here is derived from an EMBL/GenBank/DDBJ whole genome shotgun (WGS) entry which is preliminary data.</text>
</comment>
<feature type="compositionally biased region" description="Polar residues" evidence="2">
    <location>
        <begin position="1"/>
        <end position="23"/>
    </location>
</feature>
<feature type="coiled-coil region" evidence="1">
    <location>
        <begin position="199"/>
        <end position="281"/>
    </location>
</feature>
<evidence type="ECO:0000313" key="3">
    <source>
        <dbReference type="EMBL" id="OMJ84831.1"/>
    </source>
</evidence>
<dbReference type="EMBL" id="MPUH01000256">
    <property type="protein sequence ID" value="OMJ84831.1"/>
    <property type="molecule type" value="Genomic_DNA"/>
</dbReference>
<evidence type="ECO:0000256" key="2">
    <source>
        <dbReference type="SAM" id="MobiDB-lite"/>
    </source>
</evidence>
<dbReference type="OrthoDB" id="325434at2759"/>
<feature type="compositionally biased region" description="Basic and acidic residues" evidence="2">
    <location>
        <begin position="27"/>
        <end position="43"/>
    </location>
</feature>
<accession>A0A1R2C773</accession>
<feature type="compositionally biased region" description="Polar residues" evidence="2">
    <location>
        <begin position="44"/>
        <end position="56"/>
    </location>
</feature>
<reference evidence="3 4" key="1">
    <citation type="submission" date="2016-11" db="EMBL/GenBank/DDBJ databases">
        <title>The macronuclear genome of Stentor coeruleus: a giant cell with tiny introns.</title>
        <authorList>
            <person name="Slabodnick M."/>
            <person name="Ruby J.G."/>
            <person name="Reiff S.B."/>
            <person name="Swart E.C."/>
            <person name="Gosai S."/>
            <person name="Prabakaran S."/>
            <person name="Witkowska E."/>
            <person name="Larue G.E."/>
            <person name="Fisher S."/>
            <person name="Freeman R.M."/>
            <person name="Gunawardena J."/>
            <person name="Chu W."/>
            <person name="Stover N.A."/>
            <person name="Gregory B.D."/>
            <person name="Nowacki M."/>
            <person name="Derisi J."/>
            <person name="Roy S.W."/>
            <person name="Marshall W.F."/>
            <person name="Sood P."/>
        </authorList>
    </citation>
    <scope>NUCLEOTIDE SEQUENCE [LARGE SCALE GENOMIC DNA]</scope>
    <source>
        <strain evidence="3">WM001</strain>
    </source>
</reference>
<evidence type="ECO:0000256" key="1">
    <source>
        <dbReference type="SAM" id="Coils"/>
    </source>
</evidence>
<keyword evidence="1" id="KW-0175">Coiled coil</keyword>